<evidence type="ECO:0000256" key="1">
    <source>
        <dbReference type="SAM" id="MobiDB-lite"/>
    </source>
</evidence>
<evidence type="ECO:0000313" key="2">
    <source>
        <dbReference type="EMBL" id="KAF2107594.1"/>
    </source>
</evidence>
<feature type="compositionally biased region" description="Polar residues" evidence="1">
    <location>
        <begin position="172"/>
        <end position="191"/>
    </location>
</feature>
<dbReference type="OrthoDB" id="3678410at2759"/>
<organism evidence="2 3">
    <name type="scientific">Lophiotrema nucula</name>
    <dbReference type="NCBI Taxonomy" id="690887"/>
    <lineage>
        <taxon>Eukaryota</taxon>
        <taxon>Fungi</taxon>
        <taxon>Dikarya</taxon>
        <taxon>Ascomycota</taxon>
        <taxon>Pezizomycotina</taxon>
        <taxon>Dothideomycetes</taxon>
        <taxon>Pleosporomycetidae</taxon>
        <taxon>Pleosporales</taxon>
        <taxon>Lophiotremataceae</taxon>
        <taxon>Lophiotrema</taxon>
    </lineage>
</organism>
<dbReference type="Proteomes" id="UP000799770">
    <property type="component" value="Unassembled WGS sequence"/>
</dbReference>
<reference evidence="2" key="1">
    <citation type="journal article" date="2020" name="Stud. Mycol.">
        <title>101 Dothideomycetes genomes: a test case for predicting lifestyles and emergence of pathogens.</title>
        <authorList>
            <person name="Haridas S."/>
            <person name="Albert R."/>
            <person name="Binder M."/>
            <person name="Bloem J."/>
            <person name="Labutti K."/>
            <person name="Salamov A."/>
            <person name="Andreopoulos B."/>
            <person name="Baker S."/>
            <person name="Barry K."/>
            <person name="Bills G."/>
            <person name="Bluhm B."/>
            <person name="Cannon C."/>
            <person name="Castanera R."/>
            <person name="Culley D."/>
            <person name="Daum C."/>
            <person name="Ezra D."/>
            <person name="Gonzalez J."/>
            <person name="Henrissat B."/>
            <person name="Kuo A."/>
            <person name="Liang C."/>
            <person name="Lipzen A."/>
            <person name="Lutzoni F."/>
            <person name="Magnuson J."/>
            <person name="Mondo S."/>
            <person name="Nolan M."/>
            <person name="Ohm R."/>
            <person name="Pangilinan J."/>
            <person name="Park H.-J."/>
            <person name="Ramirez L."/>
            <person name="Alfaro M."/>
            <person name="Sun H."/>
            <person name="Tritt A."/>
            <person name="Yoshinaga Y."/>
            <person name="Zwiers L.-H."/>
            <person name="Turgeon B."/>
            <person name="Goodwin S."/>
            <person name="Spatafora J."/>
            <person name="Crous P."/>
            <person name="Grigoriev I."/>
        </authorList>
    </citation>
    <scope>NUCLEOTIDE SEQUENCE</scope>
    <source>
        <strain evidence="2">CBS 627.86</strain>
    </source>
</reference>
<sequence length="237" mass="26154">MAPEQSKHAGDASLHVSYTEEQVAGLAREVYNGTIADVHLSLFVSWICDKSSNFEVAKECVRELDQVRVSLLMFGYHILKQLKGYQGSRVENPALNTLLELTEPARQRVPSFISQLPTASKTLMRVRTLDGKRGDSTNPISKMSRAFTTASTINHRGSPPNTPDRPAPLSFTPRSSDNGPPSAQLRRTVSTPVRRLENPFLTPLTPEQAEDDLKLLLDIDEDDVELGGGEVEVCIPM</sequence>
<dbReference type="AlphaFoldDB" id="A0A6A5YLI6"/>
<protein>
    <submittedName>
        <fullName evidence="2">Uncharacterized protein</fullName>
    </submittedName>
</protein>
<dbReference type="EMBL" id="ML977353">
    <property type="protein sequence ID" value="KAF2107594.1"/>
    <property type="molecule type" value="Genomic_DNA"/>
</dbReference>
<accession>A0A6A5YLI6</accession>
<gene>
    <name evidence="2" type="ORF">BDV96DRAFT_297428</name>
</gene>
<feature type="region of interest" description="Disordered" evidence="1">
    <location>
        <begin position="152"/>
        <end position="202"/>
    </location>
</feature>
<keyword evidence="3" id="KW-1185">Reference proteome</keyword>
<proteinExistence type="predicted"/>
<evidence type="ECO:0000313" key="3">
    <source>
        <dbReference type="Proteomes" id="UP000799770"/>
    </source>
</evidence>
<name>A0A6A5YLI6_9PLEO</name>